<keyword evidence="9" id="KW-0157">Chromophore</keyword>
<dbReference type="SMART" id="SM00388">
    <property type="entry name" value="HisKA"/>
    <property type="match status" value="1"/>
</dbReference>
<dbReference type="InterPro" id="IPR003661">
    <property type="entry name" value="HisK_dim/P_dom"/>
</dbReference>
<dbReference type="Pfam" id="PF02518">
    <property type="entry name" value="HATPase_c"/>
    <property type="match status" value="1"/>
</dbReference>
<dbReference type="Gene3D" id="3.30.450.20">
    <property type="entry name" value="PAS domain"/>
    <property type="match status" value="1"/>
</dbReference>
<dbReference type="InterPro" id="IPR043150">
    <property type="entry name" value="Phytochrome_PHY_sf"/>
</dbReference>
<dbReference type="Pfam" id="PF00512">
    <property type="entry name" value="HisKA"/>
    <property type="match status" value="1"/>
</dbReference>
<evidence type="ECO:0000256" key="2">
    <source>
        <dbReference type="ARBA" id="ARBA00004236"/>
    </source>
</evidence>
<dbReference type="EMBL" id="PYYB01000001">
    <property type="protein sequence ID" value="PTL59016.1"/>
    <property type="molecule type" value="Genomic_DNA"/>
</dbReference>
<feature type="domain" description="Histidine kinase" evidence="13">
    <location>
        <begin position="534"/>
        <end position="755"/>
    </location>
</feature>
<evidence type="ECO:0000256" key="7">
    <source>
        <dbReference type="ARBA" id="ARBA00022679"/>
    </source>
</evidence>
<dbReference type="Gene3D" id="3.30.450.270">
    <property type="match status" value="1"/>
</dbReference>
<dbReference type="InterPro" id="IPR029016">
    <property type="entry name" value="GAF-like_dom_sf"/>
</dbReference>
<dbReference type="GO" id="GO:0000155">
    <property type="term" value="F:phosphorelay sensor kinase activity"/>
    <property type="evidence" value="ECO:0007669"/>
    <property type="project" value="InterPro"/>
</dbReference>
<organism evidence="14 15">
    <name type="scientific">Paraconexibacter algicola</name>
    <dbReference type="NCBI Taxonomy" id="2133960"/>
    <lineage>
        <taxon>Bacteria</taxon>
        <taxon>Bacillati</taxon>
        <taxon>Actinomycetota</taxon>
        <taxon>Thermoleophilia</taxon>
        <taxon>Solirubrobacterales</taxon>
        <taxon>Paraconexibacteraceae</taxon>
        <taxon>Paraconexibacter</taxon>
    </lineage>
</organism>
<dbReference type="InterPro" id="IPR016132">
    <property type="entry name" value="Phyto_chromo_attachment"/>
</dbReference>
<evidence type="ECO:0000256" key="8">
    <source>
        <dbReference type="ARBA" id="ARBA00022777"/>
    </source>
</evidence>
<sequence>MSLQPLPAGTPVDLTTCDREPIHVPGAIQPHGVLLVLDEPDLVIRHASANAAELLGVPVPQLLGTPLPQAAGVPDAAALARELTGLQDRGAGPIAVGWIGGDGDTRRLDAFAHRHDGLLLLELVPAGDRAGHDDRYAGVREVLRRLAGVTGVVELADRVAQEVRAMTGFDRVMVYRFAPDWSGHVIAEHRRADLESFLDLHYPASDIPVQARELYRTNWVRAIPDIRYEPAVLEPPPRSDTGAPVDLSHAVLRSVSPMHLEYLANMDVRATLTISLMDGSRLWGLIACHHGDRKELPWPLRAAAEFLGEVVSLHLSTTQDSEEHAERARIRGVQRELVDRLSEPEAFPSALVGDERLLDVVGATGAIVQVGDERVLLGRTPPPERVDALLRHVRRSDDGSPLLVTATLPRDEPSFDDVRDVAAGVLGAPVSVDRRDWILWLRPEVVRTVSWGGDPTKPVEQSPDGMRLQPRRSFALWRETVDRSAQPWTAAELQAAEELRSTIVGVVVRRAEDLAALNLELERSNAELDQFAFIASHDLKEPLRGLTNYVHYLTEDHLAELDEAGRDQVATIMRLAGRMEDLIDTLLHYSRVGRIDLAVADTDMGDVLAQTLAIHEGSLRGIEVRVPRPLPTVRCDAVRVRELLNNLVSNAIKYQDPDKDEHWIEVTHEPRTPPGAGAPEPAFVVRDNGIGIREKHLETIFRIFKRLHARDRFGGGTGAGLTLAEKIVQRHHGRIWAESVHGEGTEMCFTLKDPDA</sequence>
<comment type="subcellular location">
    <subcellularLocation>
        <location evidence="2">Cell membrane</location>
    </subcellularLocation>
</comment>
<keyword evidence="10" id="KW-0675">Receptor</keyword>
<evidence type="ECO:0000256" key="1">
    <source>
        <dbReference type="ARBA" id="ARBA00000085"/>
    </source>
</evidence>
<dbReference type="CDD" id="cd00082">
    <property type="entry name" value="HisKA"/>
    <property type="match status" value="1"/>
</dbReference>
<dbReference type="InterPro" id="IPR013654">
    <property type="entry name" value="PAS_2"/>
</dbReference>
<keyword evidence="15" id="KW-1185">Reference proteome</keyword>
<dbReference type="SMART" id="SM00387">
    <property type="entry name" value="HATPase_c"/>
    <property type="match status" value="1"/>
</dbReference>
<evidence type="ECO:0000256" key="10">
    <source>
        <dbReference type="ARBA" id="ARBA00023170"/>
    </source>
</evidence>
<dbReference type="InterPro" id="IPR035965">
    <property type="entry name" value="PAS-like_dom_sf"/>
</dbReference>
<dbReference type="AlphaFoldDB" id="A0A2T4UIE9"/>
<dbReference type="InterPro" id="IPR036097">
    <property type="entry name" value="HisK_dim/P_sf"/>
</dbReference>
<evidence type="ECO:0000256" key="11">
    <source>
        <dbReference type="ARBA" id="ARBA00039401"/>
    </source>
</evidence>
<dbReference type="Pfam" id="PF08446">
    <property type="entry name" value="PAS_2"/>
    <property type="match status" value="1"/>
</dbReference>
<reference evidence="14 15" key="1">
    <citation type="submission" date="2018-03" db="EMBL/GenBank/DDBJ databases">
        <title>Aquarubrobacter algicola gen. nov., sp. nov., a novel actinobacterium isolated from shallow eutrophic lake during the end of cyanobacterial harmful algal blooms.</title>
        <authorList>
            <person name="Chun S.J."/>
        </authorList>
    </citation>
    <scope>NUCLEOTIDE SEQUENCE [LARGE SCALE GENOMIC DNA]</scope>
    <source>
        <strain evidence="14 15">Seoho-28</strain>
    </source>
</reference>
<dbReference type="Gene3D" id="3.30.565.10">
    <property type="entry name" value="Histidine kinase-like ATPase, C-terminal domain"/>
    <property type="match status" value="1"/>
</dbReference>
<gene>
    <name evidence="14" type="ORF">C7Y72_04810</name>
</gene>
<evidence type="ECO:0000256" key="6">
    <source>
        <dbReference type="ARBA" id="ARBA00022606"/>
    </source>
</evidence>
<dbReference type="Proteomes" id="UP000240739">
    <property type="component" value="Unassembled WGS sequence"/>
</dbReference>
<comment type="catalytic activity">
    <reaction evidence="1">
        <text>ATP + protein L-histidine = ADP + protein N-phospho-L-histidine.</text>
        <dbReference type="EC" id="2.7.13.3"/>
    </reaction>
</comment>
<evidence type="ECO:0000313" key="15">
    <source>
        <dbReference type="Proteomes" id="UP000240739"/>
    </source>
</evidence>
<dbReference type="Gene3D" id="1.10.287.130">
    <property type="match status" value="1"/>
</dbReference>
<dbReference type="InterPro" id="IPR036890">
    <property type="entry name" value="HATPase_C_sf"/>
</dbReference>
<evidence type="ECO:0000256" key="9">
    <source>
        <dbReference type="ARBA" id="ARBA00022991"/>
    </source>
</evidence>
<dbReference type="SUPFAM" id="SSF47384">
    <property type="entry name" value="Homodimeric domain of signal transducing histidine kinase"/>
    <property type="match status" value="1"/>
</dbReference>
<dbReference type="OrthoDB" id="23692at2"/>
<dbReference type="GO" id="GO:0009584">
    <property type="term" value="P:detection of visible light"/>
    <property type="evidence" value="ECO:0007669"/>
    <property type="project" value="InterPro"/>
</dbReference>
<evidence type="ECO:0000313" key="14">
    <source>
        <dbReference type="EMBL" id="PTL59016.1"/>
    </source>
</evidence>
<dbReference type="InterPro" id="IPR005467">
    <property type="entry name" value="His_kinase_dom"/>
</dbReference>
<dbReference type="GO" id="GO:0009881">
    <property type="term" value="F:photoreceptor activity"/>
    <property type="evidence" value="ECO:0007669"/>
    <property type="project" value="UniProtKB-KW"/>
</dbReference>
<evidence type="ECO:0000256" key="5">
    <source>
        <dbReference type="ARBA" id="ARBA00022543"/>
    </source>
</evidence>
<dbReference type="PROSITE" id="PS50046">
    <property type="entry name" value="PHYTOCHROME_2"/>
    <property type="match status" value="1"/>
</dbReference>
<accession>A0A2T4UIE9</accession>
<dbReference type="InterPro" id="IPR003018">
    <property type="entry name" value="GAF"/>
</dbReference>
<keyword evidence="5" id="KW-0600">Photoreceptor protein</keyword>
<evidence type="ECO:0000256" key="3">
    <source>
        <dbReference type="ARBA" id="ARBA00006402"/>
    </source>
</evidence>
<evidence type="ECO:0000256" key="4">
    <source>
        <dbReference type="ARBA" id="ARBA00012438"/>
    </source>
</evidence>
<evidence type="ECO:0000259" key="12">
    <source>
        <dbReference type="PROSITE" id="PS50046"/>
    </source>
</evidence>
<keyword evidence="6" id="KW-0716">Sensory transduction</keyword>
<dbReference type="GO" id="GO:0030295">
    <property type="term" value="F:protein kinase activator activity"/>
    <property type="evidence" value="ECO:0007669"/>
    <property type="project" value="TreeGrafter"/>
</dbReference>
<keyword evidence="8" id="KW-0418">Kinase</keyword>
<dbReference type="InterPro" id="IPR001294">
    <property type="entry name" value="Phytochrome"/>
</dbReference>
<dbReference type="InterPro" id="IPR003594">
    <property type="entry name" value="HATPase_dom"/>
</dbReference>
<dbReference type="Gene3D" id="3.30.450.40">
    <property type="match status" value="1"/>
</dbReference>
<dbReference type="GO" id="GO:0007234">
    <property type="term" value="P:osmosensory signaling via phosphorelay pathway"/>
    <property type="evidence" value="ECO:0007669"/>
    <property type="project" value="TreeGrafter"/>
</dbReference>
<dbReference type="SUPFAM" id="SSF55785">
    <property type="entry name" value="PYP-like sensor domain (PAS domain)"/>
    <property type="match status" value="1"/>
</dbReference>
<comment type="similarity">
    <text evidence="3">In the N-terminal section; belongs to the phytochrome family.</text>
</comment>
<dbReference type="InterPro" id="IPR050351">
    <property type="entry name" value="BphY/WalK/GraS-like"/>
</dbReference>
<dbReference type="PANTHER" id="PTHR42878">
    <property type="entry name" value="TWO-COMPONENT HISTIDINE KINASE"/>
    <property type="match status" value="1"/>
</dbReference>
<feature type="domain" description="Phytochrome chromophore attachment site" evidence="12">
    <location>
        <begin position="151"/>
        <end position="309"/>
    </location>
</feature>
<protein>
    <recommendedName>
        <fullName evidence="11">Sensor-like histidine kinase SenX3</fullName>
        <ecNumber evidence="4">2.7.13.3</ecNumber>
    </recommendedName>
</protein>
<dbReference type="PRINTS" id="PR01033">
    <property type="entry name" value="PHYTOCHROME"/>
</dbReference>
<dbReference type="SMART" id="SM00065">
    <property type="entry name" value="GAF"/>
    <property type="match status" value="1"/>
</dbReference>
<evidence type="ECO:0000259" key="13">
    <source>
        <dbReference type="PROSITE" id="PS50109"/>
    </source>
</evidence>
<dbReference type="Pfam" id="PF01590">
    <property type="entry name" value="GAF"/>
    <property type="match status" value="1"/>
</dbReference>
<dbReference type="SUPFAM" id="SSF55781">
    <property type="entry name" value="GAF domain-like"/>
    <property type="match status" value="2"/>
</dbReference>
<dbReference type="PROSITE" id="PS50109">
    <property type="entry name" value="HIS_KIN"/>
    <property type="match status" value="1"/>
</dbReference>
<dbReference type="GO" id="GO:0005886">
    <property type="term" value="C:plasma membrane"/>
    <property type="evidence" value="ECO:0007669"/>
    <property type="project" value="UniProtKB-SubCell"/>
</dbReference>
<dbReference type="RefSeq" id="WP_107567452.1">
    <property type="nucleotide sequence ID" value="NZ_PYYB01000001.1"/>
</dbReference>
<dbReference type="GO" id="GO:0000156">
    <property type="term" value="F:phosphorelay response regulator activity"/>
    <property type="evidence" value="ECO:0007669"/>
    <property type="project" value="TreeGrafter"/>
</dbReference>
<comment type="caution">
    <text evidence="14">The sequence shown here is derived from an EMBL/GenBank/DDBJ whole genome shotgun (WGS) entry which is preliminary data.</text>
</comment>
<proteinExistence type="inferred from homology"/>
<dbReference type="InterPro" id="IPR013515">
    <property type="entry name" value="Phytochrome_cen-reg"/>
</dbReference>
<keyword evidence="7" id="KW-0808">Transferase</keyword>
<dbReference type="SUPFAM" id="SSF55874">
    <property type="entry name" value="ATPase domain of HSP90 chaperone/DNA topoisomerase II/histidine kinase"/>
    <property type="match status" value="1"/>
</dbReference>
<dbReference type="GO" id="GO:0006355">
    <property type="term" value="P:regulation of DNA-templated transcription"/>
    <property type="evidence" value="ECO:0007669"/>
    <property type="project" value="InterPro"/>
</dbReference>
<dbReference type="Pfam" id="PF00360">
    <property type="entry name" value="PHY"/>
    <property type="match status" value="1"/>
</dbReference>
<dbReference type="PANTHER" id="PTHR42878:SF15">
    <property type="entry name" value="BACTERIOPHYTOCHROME"/>
    <property type="match status" value="1"/>
</dbReference>
<dbReference type="EC" id="2.7.13.3" evidence="4"/>
<name>A0A2T4UIE9_9ACTN</name>